<dbReference type="CDD" id="cd08297">
    <property type="entry name" value="CAD3"/>
    <property type="match status" value="1"/>
</dbReference>
<feature type="domain" description="Enoyl reductase (ER)" evidence="9">
    <location>
        <begin position="25"/>
        <end position="359"/>
    </location>
</feature>
<evidence type="ECO:0000313" key="11">
    <source>
        <dbReference type="Proteomes" id="UP000242519"/>
    </source>
</evidence>
<dbReference type="InterPro" id="IPR011032">
    <property type="entry name" value="GroES-like_sf"/>
</dbReference>
<dbReference type="PANTHER" id="PTHR42940:SF5">
    <property type="entry name" value="ALCOHOL DEHYDROGENASE 2"/>
    <property type="match status" value="1"/>
</dbReference>
<dbReference type="InterPro" id="IPR013154">
    <property type="entry name" value="ADH-like_N"/>
</dbReference>
<dbReference type="GO" id="GO:0005737">
    <property type="term" value="C:cytoplasm"/>
    <property type="evidence" value="ECO:0007669"/>
    <property type="project" value="TreeGrafter"/>
</dbReference>
<dbReference type="Proteomes" id="UP000242519">
    <property type="component" value="Unassembled WGS sequence"/>
</dbReference>
<dbReference type="SUPFAM" id="SSF51735">
    <property type="entry name" value="NAD(P)-binding Rossmann-fold domains"/>
    <property type="match status" value="1"/>
</dbReference>
<evidence type="ECO:0000256" key="3">
    <source>
        <dbReference type="ARBA" id="ARBA00022723"/>
    </source>
</evidence>
<feature type="compositionally biased region" description="Acidic residues" evidence="8">
    <location>
        <begin position="399"/>
        <end position="410"/>
    </location>
</feature>
<comment type="cofactor">
    <cofactor evidence="1 7">
        <name>Zn(2+)</name>
        <dbReference type="ChEBI" id="CHEBI:29105"/>
    </cofactor>
</comment>
<evidence type="ECO:0000256" key="6">
    <source>
        <dbReference type="ARBA" id="ARBA00023027"/>
    </source>
</evidence>
<dbReference type="InterPro" id="IPR020843">
    <property type="entry name" value="ER"/>
</dbReference>
<dbReference type="InParanoid" id="A0A218ZIL3"/>
<dbReference type="Gene3D" id="3.40.50.720">
    <property type="entry name" value="NAD(P)-binding Rossmann-like Domain"/>
    <property type="match status" value="1"/>
</dbReference>
<evidence type="ECO:0000256" key="8">
    <source>
        <dbReference type="SAM" id="MobiDB-lite"/>
    </source>
</evidence>
<accession>A0A218ZIL3</accession>
<protein>
    <submittedName>
        <fullName evidence="10">Alcohol dehydrogenase</fullName>
    </submittedName>
</protein>
<dbReference type="InterPro" id="IPR036291">
    <property type="entry name" value="NAD(P)-bd_dom_sf"/>
</dbReference>
<keyword evidence="3 7" id="KW-0479">Metal-binding</keyword>
<dbReference type="SUPFAM" id="SSF50129">
    <property type="entry name" value="GroES-like"/>
    <property type="match status" value="1"/>
</dbReference>
<evidence type="ECO:0000256" key="1">
    <source>
        <dbReference type="ARBA" id="ARBA00001947"/>
    </source>
</evidence>
<keyword evidence="4 7" id="KW-0862">Zinc</keyword>
<dbReference type="STRING" id="503106.A0A218ZIL3"/>
<name>A0A218ZIL3_9HELO</name>
<proteinExistence type="inferred from homology"/>
<dbReference type="Gene3D" id="3.90.180.10">
    <property type="entry name" value="Medium-chain alcohol dehydrogenases, catalytic domain"/>
    <property type="match status" value="1"/>
</dbReference>
<evidence type="ECO:0000256" key="7">
    <source>
        <dbReference type="RuleBase" id="RU361277"/>
    </source>
</evidence>
<dbReference type="Pfam" id="PF00107">
    <property type="entry name" value="ADH_zinc_N"/>
    <property type="match status" value="1"/>
</dbReference>
<dbReference type="OrthoDB" id="1879366at2759"/>
<evidence type="ECO:0000313" key="10">
    <source>
        <dbReference type="EMBL" id="OWP07500.1"/>
    </source>
</evidence>
<dbReference type="PROSITE" id="PS00059">
    <property type="entry name" value="ADH_ZINC"/>
    <property type="match status" value="1"/>
</dbReference>
<dbReference type="Pfam" id="PF08240">
    <property type="entry name" value="ADH_N"/>
    <property type="match status" value="1"/>
</dbReference>
<dbReference type="GO" id="GO:0008270">
    <property type="term" value="F:zinc ion binding"/>
    <property type="evidence" value="ECO:0007669"/>
    <property type="project" value="InterPro"/>
</dbReference>
<keyword evidence="5" id="KW-0560">Oxidoreductase</keyword>
<gene>
    <name evidence="10" type="ORF">B2J93_8952</name>
</gene>
<reference evidence="10 11" key="1">
    <citation type="submission" date="2017-04" db="EMBL/GenBank/DDBJ databases">
        <title>Draft genome sequence of Marssonina coronaria NL1: causal agent of apple blotch.</title>
        <authorList>
            <person name="Cheng Q."/>
        </authorList>
    </citation>
    <scope>NUCLEOTIDE SEQUENCE [LARGE SCALE GENOMIC DNA]</scope>
    <source>
        <strain evidence="10 11">NL1</strain>
    </source>
</reference>
<evidence type="ECO:0000256" key="4">
    <source>
        <dbReference type="ARBA" id="ARBA00022833"/>
    </source>
</evidence>
<evidence type="ECO:0000256" key="2">
    <source>
        <dbReference type="ARBA" id="ARBA00008072"/>
    </source>
</evidence>
<feature type="compositionally biased region" description="Basic and acidic residues" evidence="8">
    <location>
        <begin position="381"/>
        <end position="397"/>
    </location>
</feature>
<comment type="caution">
    <text evidence="10">The sequence shown here is derived from an EMBL/GenBank/DDBJ whole genome shotgun (WGS) entry which is preliminary data.</text>
</comment>
<evidence type="ECO:0000256" key="5">
    <source>
        <dbReference type="ARBA" id="ARBA00023002"/>
    </source>
</evidence>
<dbReference type="PANTHER" id="PTHR42940">
    <property type="entry name" value="ALCOHOL DEHYDROGENASE 1-RELATED"/>
    <property type="match status" value="1"/>
</dbReference>
<feature type="region of interest" description="Disordered" evidence="8">
    <location>
        <begin position="352"/>
        <end position="410"/>
    </location>
</feature>
<comment type="similarity">
    <text evidence="2 7">Belongs to the zinc-containing alcohol dehydrogenase family.</text>
</comment>
<evidence type="ECO:0000259" key="9">
    <source>
        <dbReference type="SMART" id="SM00829"/>
    </source>
</evidence>
<dbReference type="InterPro" id="IPR013149">
    <property type="entry name" value="ADH-like_C"/>
</dbReference>
<dbReference type="AlphaFoldDB" id="A0A218ZIL3"/>
<dbReference type="FunFam" id="3.40.50.720:FF:000039">
    <property type="entry name" value="Alcohol dehydrogenase AdhP"/>
    <property type="match status" value="1"/>
</dbReference>
<dbReference type="EMBL" id="MZNU01000003">
    <property type="protein sequence ID" value="OWP07500.1"/>
    <property type="molecule type" value="Genomic_DNA"/>
</dbReference>
<keyword evidence="11" id="KW-1185">Reference proteome</keyword>
<organism evidence="10 11">
    <name type="scientific">Diplocarpon coronariae</name>
    <dbReference type="NCBI Taxonomy" id="2795749"/>
    <lineage>
        <taxon>Eukaryota</taxon>
        <taxon>Fungi</taxon>
        <taxon>Dikarya</taxon>
        <taxon>Ascomycota</taxon>
        <taxon>Pezizomycotina</taxon>
        <taxon>Leotiomycetes</taxon>
        <taxon>Helotiales</taxon>
        <taxon>Drepanopezizaceae</taxon>
        <taxon>Diplocarpon</taxon>
    </lineage>
</organism>
<dbReference type="SMART" id="SM00829">
    <property type="entry name" value="PKS_ER"/>
    <property type="match status" value="1"/>
</dbReference>
<dbReference type="GO" id="GO:0004022">
    <property type="term" value="F:alcohol dehydrogenase (NAD+) activity"/>
    <property type="evidence" value="ECO:0007669"/>
    <property type="project" value="TreeGrafter"/>
</dbReference>
<dbReference type="InterPro" id="IPR002328">
    <property type="entry name" value="ADH_Zn_CS"/>
</dbReference>
<keyword evidence="6" id="KW-0520">NAD</keyword>
<sequence length="410" mass="43675">MAAVTTEKTFDIPKKYKAVVYDKPGTISTKIEELDTPEPGAGDVLIRLTHSGVCHSDMGVMENSWRGLPYPTQAGQVGGHEGVGIVHKLGPGSENGRVKVGDRVGIKWVAYACGACPPCLEGKDGVCFNQKISGYYYPGTFQQYALAPANYVTPIPETLSSREAAPMLCAGVTTYSALRKSDAKSGQWVVIAGAGGGLGHLACQIGSRGMALRIIGIDHGSKESLVKECGAEVFIDVTKFDDTTMAEEVKKVTGGLGASAVIVCTASNKAYAQALGFMRFGGTLVCVGMPEGDSVPIAKAFPAAMVAMEHNIKGSAVGNQRDALEVLDMAARGIVKTRLRTERMEKLTEVFQEMSEGSARRPENTSRRMQASRVHVIGNSEGKDNSQDPIQQKKTEEMSGSDESSDEEKE</sequence>